<protein>
    <submittedName>
        <fullName evidence="2">Uncharacterized protein</fullName>
    </submittedName>
</protein>
<proteinExistence type="predicted"/>
<reference evidence="2 3" key="1">
    <citation type="submission" date="2024-10" db="EMBL/GenBank/DDBJ databases">
        <title>Updated reference genomes for cyclostephanoid diatoms.</title>
        <authorList>
            <person name="Roberts W.R."/>
            <person name="Alverson A.J."/>
        </authorList>
    </citation>
    <scope>NUCLEOTIDE SEQUENCE [LARGE SCALE GENOMIC DNA]</scope>
    <source>
        <strain evidence="2 3">AJA232-27</strain>
    </source>
</reference>
<comment type="caution">
    <text evidence="2">The sequence shown here is derived from an EMBL/GenBank/DDBJ whole genome shotgun (WGS) entry which is preliminary data.</text>
</comment>
<feature type="transmembrane region" description="Helical" evidence="1">
    <location>
        <begin position="194"/>
        <end position="218"/>
    </location>
</feature>
<evidence type="ECO:0000313" key="3">
    <source>
        <dbReference type="Proteomes" id="UP001530293"/>
    </source>
</evidence>
<organism evidence="2 3">
    <name type="scientific">Discostella pseudostelligera</name>
    <dbReference type="NCBI Taxonomy" id="259834"/>
    <lineage>
        <taxon>Eukaryota</taxon>
        <taxon>Sar</taxon>
        <taxon>Stramenopiles</taxon>
        <taxon>Ochrophyta</taxon>
        <taxon>Bacillariophyta</taxon>
        <taxon>Coscinodiscophyceae</taxon>
        <taxon>Thalassiosirophycidae</taxon>
        <taxon>Stephanodiscales</taxon>
        <taxon>Stephanodiscaceae</taxon>
        <taxon>Discostella</taxon>
    </lineage>
</organism>
<keyword evidence="1" id="KW-0472">Membrane</keyword>
<name>A0ABD3N6Y9_9STRA</name>
<sequence>MKSFPKRGDATLLLEQANKILDSKDYLLTISDLIDGTIEQAIKEYCNERSKYQLLKRAFSFVGILSIISIAGILFTLGPTLVFVYKVLHLEILWRWLISIAAWVVKVIEPLMELILFIIPLILIDQSLYLQANGARSQMDVLAGGLAVIAFCYRVWRSRHWLDITDDKYFVTVSFLWAFTYLIPLALIGSSQFLGFFAVGSLFGTLGFVAFPTPYGWAAGFRDEFSMNKCMSTSLSIIFLSIVTKFTSSPPLRIMEIFNLECRCLECLRLDLLVSSKAVRRVMTTMIGMACSVVQPKPLHSSIPSFG</sequence>
<gene>
    <name evidence="2" type="ORF">ACHAWU_004677</name>
</gene>
<keyword evidence="1" id="KW-1133">Transmembrane helix</keyword>
<accession>A0ABD3N6Y9</accession>
<evidence type="ECO:0000256" key="1">
    <source>
        <dbReference type="SAM" id="Phobius"/>
    </source>
</evidence>
<dbReference type="EMBL" id="JALLBG020000024">
    <property type="protein sequence ID" value="KAL3771404.1"/>
    <property type="molecule type" value="Genomic_DNA"/>
</dbReference>
<dbReference type="AlphaFoldDB" id="A0ABD3N6Y9"/>
<evidence type="ECO:0000313" key="2">
    <source>
        <dbReference type="EMBL" id="KAL3771404.1"/>
    </source>
</evidence>
<dbReference type="Proteomes" id="UP001530293">
    <property type="component" value="Unassembled WGS sequence"/>
</dbReference>
<keyword evidence="3" id="KW-1185">Reference proteome</keyword>
<feature type="transmembrane region" description="Helical" evidence="1">
    <location>
        <begin position="58"/>
        <end position="77"/>
    </location>
</feature>
<keyword evidence="1" id="KW-0812">Transmembrane</keyword>
<feature type="transmembrane region" description="Helical" evidence="1">
    <location>
        <begin position="169"/>
        <end position="188"/>
    </location>
</feature>
<feature type="transmembrane region" description="Helical" evidence="1">
    <location>
        <begin position="111"/>
        <end position="129"/>
    </location>
</feature>
<feature type="transmembrane region" description="Helical" evidence="1">
    <location>
        <begin position="141"/>
        <end position="157"/>
    </location>
</feature>